<dbReference type="KEGG" id="aae:aq_397"/>
<dbReference type="PATRIC" id="fig|224324.8.peg.326"/>
<keyword evidence="2" id="KW-1185">Reference proteome</keyword>
<protein>
    <submittedName>
        <fullName evidence="1">Uncharacterized protein</fullName>
    </submittedName>
</protein>
<sequence>MSERQNTGGFKAASLDEALIRDYLIKILSEGEEFLQDFYQDVKAKSEFFQKKLSKDNIKKLTEKDLEEILDKIFAARRKKKRIIEETGVENLKEAIKKLLYGEEGGFLGLGKKEDKRTWEEKVEEFARSIRGVDKRAAKDIAAELLHFTFPDKYILWTSWVWDPETETGAIVFLKEEPPTGGKGRKMYGETYEQFEQVYKQIMEKLHEFGVKVKDYLFVDIFLAMIYATYVDYMTLSTMHSAKGFFPPAGVMARRLLGVHAPIRYTDVEEVS</sequence>
<proteinExistence type="predicted"/>
<dbReference type="EnsemblBacteria" id="AAC06680">
    <property type="protein sequence ID" value="AAC06680"/>
    <property type="gene ID" value="aq_397"/>
</dbReference>
<dbReference type="OrthoDB" id="5791859at2"/>
<dbReference type="eggNOG" id="ENOG50331H2">
    <property type="taxonomic scope" value="Bacteria"/>
</dbReference>
<gene>
    <name evidence="1" type="ordered locus">aq_397</name>
</gene>
<dbReference type="HOGENOM" id="CLU_1025368_0_0_0"/>
<organism evidence="1 2">
    <name type="scientific">Aquifex aeolicus (strain VF5)</name>
    <dbReference type="NCBI Taxonomy" id="224324"/>
    <lineage>
        <taxon>Bacteria</taxon>
        <taxon>Pseudomonadati</taxon>
        <taxon>Aquificota</taxon>
        <taxon>Aquificia</taxon>
        <taxon>Aquificales</taxon>
        <taxon>Aquificaceae</taxon>
        <taxon>Aquifex</taxon>
    </lineage>
</organism>
<reference evidence="1 2" key="1">
    <citation type="journal article" date="1998" name="Nature">
        <title>The complete genome of the hyperthermophilic bacterium Aquifex aeolicus.</title>
        <authorList>
            <person name="Deckert G."/>
            <person name="Warren P.V."/>
            <person name="Gaasterland T."/>
            <person name="Young W.G."/>
            <person name="Lenox A.L."/>
            <person name="Graham D.E."/>
            <person name="Overbeek R."/>
            <person name="Snead M.A."/>
            <person name="Keller M."/>
            <person name="Aujay M."/>
            <person name="Huber R."/>
            <person name="Feldman R.A."/>
            <person name="Short J.M."/>
            <person name="Olson G.J."/>
            <person name="Swanson R.V."/>
        </authorList>
    </citation>
    <scope>NUCLEOTIDE SEQUENCE [LARGE SCALE GENOMIC DNA]</scope>
    <source>
        <strain evidence="1 2">VF5</strain>
    </source>
</reference>
<dbReference type="Proteomes" id="UP000000798">
    <property type="component" value="Chromosome"/>
</dbReference>
<dbReference type="RefSeq" id="WP_010880214.1">
    <property type="nucleotide sequence ID" value="NC_000918.1"/>
</dbReference>
<name>O66716_AQUAE</name>
<dbReference type="InParanoid" id="O66716"/>
<evidence type="ECO:0000313" key="1">
    <source>
        <dbReference type="EMBL" id="AAC06680.1"/>
    </source>
</evidence>
<dbReference type="STRING" id="224324.aq_397"/>
<accession>O66716</accession>
<dbReference type="EMBL" id="AE000657">
    <property type="protein sequence ID" value="AAC06680.1"/>
    <property type="molecule type" value="Genomic_DNA"/>
</dbReference>
<evidence type="ECO:0000313" key="2">
    <source>
        <dbReference type="Proteomes" id="UP000000798"/>
    </source>
</evidence>
<dbReference type="AlphaFoldDB" id="O66716"/>
<dbReference type="PIR" id="H70335">
    <property type="entry name" value="H70335"/>
</dbReference>